<evidence type="ECO:0000313" key="2">
    <source>
        <dbReference type="EMBL" id="AFU63133.1"/>
    </source>
</evidence>
<protein>
    <submittedName>
        <fullName evidence="2">Glutaredoxin</fullName>
    </submittedName>
</protein>
<gene>
    <name evidence="2" type="ORF">8014-B2_0066</name>
</gene>
<reference evidence="2 3" key="1">
    <citation type="journal article" date="2012" name="Appl. Environ. Microbiol.">
        <title>Characterization of Two Virulent Phages of Lactobacillus plantarum.</title>
        <authorList>
            <person name="Briggiler Marco M."/>
            <person name="Garneau J.E."/>
            <person name="Tremblay D."/>
            <person name="Quiberoni A."/>
            <person name="Moineau S."/>
        </authorList>
    </citation>
    <scope>NUCLEOTIDE SEQUENCE [LARGE SCALE GENOMIC DNA]</scope>
</reference>
<feature type="domain" description="Glutaredoxin" evidence="1">
    <location>
        <begin position="9"/>
        <end position="59"/>
    </location>
</feature>
<dbReference type="InterPro" id="IPR036249">
    <property type="entry name" value="Thioredoxin-like_sf"/>
</dbReference>
<dbReference type="EMBL" id="JX486088">
    <property type="protein sequence ID" value="AFU63133.1"/>
    <property type="molecule type" value="Genomic_DNA"/>
</dbReference>
<organism evidence="2 3">
    <name type="scientific">Lactobacillus phage ATCC 8014-B2</name>
    <dbReference type="NCBI Taxonomy" id="1225795"/>
    <lineage>
        <taxon>Viruses</taxon>
        <taxon>Duplodnaviria</taxon>
        <taxon>Heunggongvirae</taxon>
        <taxon>Uroviricota</taxon>
        <taxon>Caudoviricetes</taxon>
        <taxon>Tybeckvirinae</taxon>
        <taxon>Douglaswolinvirus</taxon>
        <taxon>Douglaswolinvirus B2</taxon>
    </lineage>
</organism>
<dbReference type="Pfam" id="PF00462">
    <property type="entry name" value="Glutaredoxin"/>
    <property type="match status" value="1"/>
</dbReference>
<dbReference type="PROSITE" id="PS51354">
    <property type="entry name" value="GLUTAREDOXIN_2"/>
    <property type="match status" value="1"/>
</dbReference>
<evidence type="ECO:0000313" key="3">
    <source>
        <dbReference type="Proteomes" id="UP000008061"/>
    </source>
</evidence>
<dbReference type="Proteomes" id="UP000008061">
    <property type="component" value="Segment"/>
</dbReference>
<name>K4I0H0_9CAUD</name>
<dbReference type="InterPro" id="IPR002109">
    <property type="entry name" value="Glutaredoxin"/>
</dbReference>
<dbReference type="SUPFAM" id="SSF52833">
    <property type="entry name" value="Thioredoxin-like"/>
    <property type="match status" value="1"/>
</dbReference>
<accession>K4I0H0</accession>
<evidence type="ECO:0000259" key="1">
    <source>
        <dbReference type="Pfam" id="PF00462"/>
    </source>
</evidence>
<proteinExistence type="predicted"/>
<keyword evidence="3" id="KW-1185">Reference proteome</keyword>
<dbReference type="Gene3D" id="3.40.30.10">
    <property type="entry name" value="Glutaredoxin"/>
    <property type="match status" value="1"/>
</dbReference>
<sequence length="105" mass="11986">MKNKEQIRVDIYTKDNCGQCNMTKKLFKHYDIAYFENSISSMSSDEIDVLKEKGFGHAPIVSFSYLESSNGYSWSQTGMWSGFNPEAIKKLAVIYGAKHDKTEVK</sequence>